<keyword evidence="2" id="KW-1185">Reference proteome</keyword>
<dbReference type="EMBL" id="MH460829">
    <property type="protein sequence ID" value="AXF40671.1"/>
    <property type="molecule type" value="Genomic_DNA"/>
</dbReference>
<sequence length="78" mass="9000">MEPFSDIITYPEIPTWTLINLYTGAELIVTEAQLVQAFPDETTRMKIMSNRSPAWTVIENTYDPHRQNQVISAFNNLI</sequence>
<dbReference type="Proteomes" id="UP000255697">
    <property type="component" value="Segment"/>
</dbReference>
<protein>
    <submittedName>
        <fullName evidence="1">Uncharacterized protein</fullName>
    </submittedName>
</protein>
<gene>
    <name evidence="1" type="ORF">Ac3_102</name>
</gene>
<proteinExistence type="predicted"/>
<dbReference type="Pfam" id="PF17470">
    <property type="entry name" value="Gp45_2"/>
    <property type="match status" value="1"/>
</dbReference>
<accession>A0A345AUT8</accession>
<organism evidence="1 2">
    <name type="scientific">Acinetobacter phage vB_ApiM_fHyAci03</name>
    <dbReference type="NCBI Taxonomy" id="2269366"/>
    <lineage>
        <taxon>Viruses</taxon>
        <taxon>Duplodnaviria</taxon>
        <taxon>Heunggongvirae</taxon>
        <taxon>Uroviricota</taxon>
        <taxon>Caudoviricetes</taxon>
        <taxon>Pantevenvirales</taxon>
        <taxon>Straboviridae</taxon>
        <taxon>Twarogvirinae</taxon>
        <taxon>Lazarusvirus</taxon>
        <taxon>Lazarusvirus fhyacithree</taxon>
    </lineage>
</organism>
<evidence type="ECO:0000313" key="1">
    <source>
        <dbReference type="EMBL" id="AXF40671.1"/>
    </source>
</evidence>
<name>A0A345AUT8_9CAUD</name>
<dbReference type="InterPro" id="IPR035342">
    <property type="entry name" value="Gp45.2"/>
</dbReference>
<evidence type="ECO:0000313" key="2">
    <source>
        <dbReference type="Proteomes" id="UP000255697"/>
    </source>
</evidence>
<reference evidence="2" key="1">
    <citation type="submission" date="2018-06" db="EMBL/GenBank/DDBJ databases">
        <title>Whole genome analysis of phage vB_ApiM_fHyAci03 infecting Acinetobacter pittii.</title>
        <authorList>
            <person name="Kiljunen S."/>
            <person name="Wicklund A."/>
            <person name="Skurnik M."/>
        </authorList>
    </citation>
    <scope>NUCLEOTIDE SEQUENCE [LARGE SCALE GENOMIC DNA]</scope>
</reference>